<comment type="caution">
    <text evidence="2">The sequence shown here is derived from an EMBL/GenBank/DDBJ whole genome shotgun (WGS) entry which is preliminary data.</text>
</comment>
<feature type="chain" id="PRO_5045063114" evidence="1">
    <location>
        <begin position="16"/>
        <end position="157"/>
    </location>
</feature>
<dbReference type="RefSeq" id="WP_377163234.1">
    <property type="nucleotide sequence ID" value="NZ_JBHSMQ010000001.1"/>
</dbReference>
<dbReference type="Proteomes" id="UP001596052">
    <property type="component" value="Unassembled WGS sequence"/>
</dbReference>
<gene>
    <name evidence="2" type="ORF">ACFQDI_02940</name>
</gene>
<feature type="signal peptide" evidence="1">
    <location>
        <begin position="1"/>
        <end position="15"/>
    </location>
</feature>
<evidence type="ECO:0000313" key="3">
    <source>
        <dbReference type="Proteomes" id="UP001596052"/>
    </source>
</evidence>
<keyword evidence="1" id="KW-0732">Signal</keyword>
<reference evidence="3" key="1">
    <citation type="journal article" date="2019" name="Int. J. Syst. Evol. Microbiol.">
        <title>The Global Catalogue of Microorganisms (GCM) 10K type strain sequencing project: providing services to taxonomists for standard genome sequencing and annotation.</title>
        <authorList>
            <consortium name="The Broad Institute Genomics Platform"/>
            <consortium name="The Broad Institute Genome Sequencing Center for Infectious Disease"/>
            <person name="Wu L."/>
            <person name="Ma J."/>
        </authorList>
    </citation>
    <scope>NUCLEOTIDE SEQUENCE [LARGE SCALE GENOMIC DNA]</scope>
    <source>
        <strain evidence="3">CGMCC 4.1469</strain>
    </source>
</reference>
<name>A0ABW0KMD5_9BACT</name>
<keyword evidence="3" id="KW-1185">Reference proteome</keyword>
<dbReference type="EMBL" id="JBHSMQ010000001">
    <property type="protein sequence ID" value="MFC5453802.1"/>
    <property type="molecule type" value="Genomic_DNA"/>
</dbReference>
<evidence type="ECO:0000256" key="1">
    <source>
        <dbReference type="SAM" id="SignalP"/>
    </source>
</evidence>
<organism evidence="2 3">
    <name type="scientific">Prosthecobacter fluviatilis</name>
    <dbReference type="NCBI Taxonomy" id="445931"/>
    <lineage>
        <taxon>Bacteria</taxon>
        <taxon>Pseudomonadati</taxon>
        <taxon>Verrucomicrobiota</taxon>
        <taxon>Verrucomicrobiia</taxon>
        <taxon>Verrucomicrobiales</taxon>
        <taxon>Verrucomicrobiaceae</taxon>
        <taxon>Prosthecobacter</taxon>
    </lineage>
</organism>
<protein>
    <submittedName>
        <fullName evidence="2">Uncharacterized protein</fullName>
    </submittedName>
</protein>
<proteinExistence type="predicted"/>
<accession>A0ABW0KMD5</accession>
<sequence length="157" mass="16672">MILRLLLLSAIACLAACQHKQDSATPASHSKEEERYHKAGLVTLPDLQHASAWEKLIHVDMGVPASKIEVQAGPGFTTVTIRDLANRADAESVAQELRTIAGKNPGKFGTTKVEVRLNNAAATINPFVLPTESAPAAPNPGSVLPTLSLPPLRIDGR</sequence>
<evidence type="ECO:0000313" key="2">
    <source>
        <dbReference type="EMBL" id="MFC5453802.1"/>
    </source>
</evidence>